<feature type="transmembrane region" description="Helical" evidence="1">
    <location>
        <begin position="85"/>
        <end position="105"/>
    </location>
</feature>
<reference evidence="3" key="1">
    <citation type="submission" date="2013-02" db="EMBL/GenBank/DDBJ databases">
        <authorList>
            <consortium name="The Broad Institute Genome Sequencing Platform"/>
            <person name="Cuomo C."/>
            <person name="Becnel J."/>
            <person name="Sanscrainte N."/>
            <person name="Walker B."/>
            <person name="Young S.K."/>
            <person name="Zeng Q."/>
            <person name="Gargeya S."/>
            <person name="Fitzgerald M."/>
            <person name="Haas B."/>
            <person name="Abouelleil A."/>
            <person name="Alvarado L."/>
            <person name="Arachchi H.M."/>
            <person name="Berlin A.M."/>
            <person name="Chapman S.B."/>
            <person name="Dewar J."/>
            <person name="Goldberg J."/>
            <person name="Griggs A."/>
            <person name="Gujja S."/>
            <person name="Hansen M."/>
            <person name="Howarth C."/>
            <person name="Imamovic A."/>
            <person name="Larimer J."/>
            <person name="McCowan C."/>
            <person name="Murphy C."/>
            <person name="Neiman D."/>
            <person name="Pearson M."/>
            <person name="Priest M."/>
            <person name="Roberts A."/>
            <person name="Saif S."/>
            <person name="Shea T."/>
            <person name="Sisk P."/>
            <person name="Sykes S."/>
            <person name="Wortman J."/>
            <person name="Nusbaum C."/>
            <person name="Birren B."/>
        </authorList>
    </citation>
    <scope>NUCLEOTIDE SEQUENCE [LARGE SCALE GENOMIC DNA]</scope>
    <source>
        <strain evidence="3">PRA339</strain>
    </source>
</reference>
<dbReference type="VEuPathDB" id="MicrosporidiaDB:H312_01755"/>
<keyword evidence="3" id="KW-1185">Reference proteome</keyword>
<name>A0A059F1C4_9MICR</name>
<dbReference type="HOGENOM" id="CLU_2120514_0_0_1"/>
<sequence length="114" mass="12911">MKKRCCGMSITLNNDNEIKNLILSGNNLSGVSFYSFIVLILLMVVSLEFFRKFLIKENNYLILSCAIGCFDYLIGWFLMTVCMTANIYFIFTVCVGKIISIALFGRNTNNKCCA</sequence>
<dbReference type="OrthoDB" id="2186785at2759"/>
<keyword evidence="1" id="KW-0812">Transmembrane</keyword>
<proteinExistence type="predicted"/>
<evidence type="ECO:0000313" key="3">
    <source>
        <dbReference type="Proteomes" id="UP000030655"/>
    </source>
</evidence>
<dbReference type="AlphaFoldDB" id="A0A059F1C4"/>
<organism evidence="2 3">
    <name type="scientific">Anncaliia algerae PRA339</name>
    <dbReference type="NCBI Taxonomy" id="1288291"/>
    <lineage>
        <taxon>Eukaryota</taxon>
        <taxon>Fungi</taxon>
        <taxon>Fungi incertae sedis</taxon>
        <taxon>Microsporidia</taxon>
        <taxon>Tubulinosematoidea</taxon>
        <taxon>Tubulinosematidae</taxon>
        <taxon>Anncaliia</taxon>
    </lineage>
</organism>
<dbReference type="EMBL" id="KK365161">
    <property type="protein sequence ID" value="KCZ80809.1"/>
    <property type="molecule type" value="Genomic_DNA"/>
</dbReference>
<feature type="transmembrane region" description="Helical" evidence="1">
    <location>
        <begin position="61"/>
        <end position="79"/>
    </location>
</feature>
<protein>
    <submittedName>
        <fullName evidence="2">Uncharacterized protein</fullName>
    </submittedName>
</protein>
<keyword evidence="1" id="KW-0472">Membrane</keyword>
<evidence type="ECO:0000313" key="2">
    <source>
        <dbReference type="EMBL" id="KCZ80809.1"/>
    </source>
</evidence>
<feature type="transmembrane region" description="Helical" evidence="1">
    <location>
        <begin position="31"/>
        <end position="49"/>
    </location>
</feature>
<reference evidence="2 3" key="2">
    <citation type="submission" date="2014-03" db="EMBL/GenBank/DDBJ databases">
        <title>The Genome Sequence of Anncaliia algerae insect isolate PRA339.</title>
        <authorList>
            <consortium name="The Broad Institute Genome Sequencing Platform"/>
            <consortium name="The Broad Institute Genome Sequencing Center for Infectious Disease"/>
            <person name="Cuomo C."/>
            <person name="Becnel J."/>
            <person name="Sanscrainte N."/>
            <person name="Walker B."/>
            <person name="Young S.K."/>
            <person name="Zeng Q."/>
            <person name="Gargeya S."/>
            <person name="Fitzgerald M."/>
            <person name="Haas B."/>
            <person name="Abouelleil A."/>
            <person name="Alvarado L."/>
            <person name="Arachchi H.M."/>
            <person name="Berlin A.M."/>
            <person name="Chapman S.B."/>
            <person name="Dewar J."/>
            <person name="Goldberg J."/>
            <person name="Griggs A."/>
            <person name="Gujja S."/>
            <person name="Hansen M."/>
            <person name="Howarth C."/>
            <person name="Imamovic A."/>
            <person name="Larimer J."/>
            <person name="McCowan C."/>
            <person name="Murphy C."/>
            <person name="Neiman D."/>
            <person name="Pearson M."/>
            <person name="Priest M."/>
            <person name="Roberts A."/>
            <person name="Saif S."/>
            <person name="Shea T."/>
            <person name="Sisk P."/>
            <person name="Sykes S."/>
            <person name="Wortman J."/>
            <person name="Nusbaum C."/>
            <person name="Birren B."/>
        </authorList>
    </citation>
    <scope>NUCLEOTIDE SEQUENCE [LARGE SCALE GENOMIC DNA]</scope>
    <source>
        <strain evidence="2 3">PRA339</strain>
    </source>
</reference>
<gene>
    <name evidence="2" type="ORF">H312_01755</name>
</gene>
<accession>A0A059F1C4</accession>
<dbReference type="Proteomes" id="UP000030655">
    <property type="component" value="Unassembled WGS sequence"/>
</dbReference>
<keyword evidence="1" id="KW-1133">Transmembrane helix</keyword>
<evidence type="ECO:0000256" key="1">
    <source>
        <dbReference type="SAM" id="Phobius"/>
    </source>
</evidence>